<proteinExistence type="predicted"/>
<feature type="region of interest" description="Disordered" evidence="1">
    <location>
        <begin position="55"/>
        <end position="96"/>
    </location>
</feature>
<evidence type="ECO:0000313" key="2">
    <source>
        <dbReference type="EMBL" id="KAA8707679.1"/>
    </source>
</evidence>
<organism evidence="2 3">
    <name type="scientific">Helicobacter canis</name>
    <dbReference type="NCBI Taxonomy" id="29419"/>
    <lineage>
        <taxon>Bacteria</taxon>
        <taxon>Pseudomonadati</taxon>
        <taxon>Campylobacterota</taxon>
        <taxon>Epsilonproteobacteria</taxon>
        <taxon>Campylobacterales</taxon>
        <taxon>Helicobacteraceae</taxon>
        <taxon>Helicobacter</taxon>
    </lineage>
</organism>
<dbReference type="Proteomes" id="UP000323707">
    <property type="component" value="Unassembled WGS sequence"/>
</dbReference>
<dbReference type="AlphaFoldDB" id="A0A5M9QHZ8"/>
<gene>
    <name evidence="2" type="ORF">F4V45_07335</name>
</gene>
<dbReference type="RefSeq" id="WP_150337700.1">
    <property type="nucleotide sequence ID" value="NZ_JAERIX010000024.1"/>
</dbReference>
<accession>A0A5M9QHZ8</accession>
<dbReference type="EMBL" id="VXKE01000021">
    <property type="protein sequence ID" value="KAA8707679.1"/>
    <property type="molecule type" value="Genomic_DNA"/>
</dbReference>
<evidence type="ECO:0000313" key="3">
    <source>
        <dbReference type="Proteomes" id="UP000323707"/>
    </source>
</evidence>
<feature type="region of interest" description="Disordered" evidence="1">
    <location>
        <begin position="1"/>
        <end position="26"/>
    </location>
</feature>
<name>A0A5M9QHZ8_9HELI</name>
<feature type="compositionally biased region" description="Polar residues" evidence="1">
    <location>
        <begin position="1"/>
        <end position="22"/>
    </location>
</feature>
<comment type="caution">
    <text evidence="2">The sequence shown here is derived from an EMBL/GenBank/DDBJ whole genome shotgun (WGS) entry which is preliminary data.</text>
</comment>
<evidence type="ECO:0000256" key="1">
    <source>
        <dbReference type="SAM" id="MobiDB-lite"/>
    </source>
</evidence>
<feature type="compositionally biased region" description="Basic and acidic residues" evidence="1">
    <location>
        <begin position="55"/>
        <end position="64"/>
    </location>
</feature>
<feature type="compositionally biased region" description="Basic and acidic residues" evidence="1">
    <location>
        <begin position="75"/>
        <end position="84"/>
    </location>
</feature>
<reference evidence="2 3" key="1">
    <citation type="submission" date="2019-09" db="EMBL/GenBank/DDBJ databases">
        <title>Draft genome sequence of various Type strains from the CCUG.</title>
        <authorList>
            <person name="Pineiro-Iglesias B."/>
            <person name="Tunovic T."/>
            <person name="Unosson C."/>
            <person name="Inganas E."/>
            <person name="Ohlen M."/>
            <person name="Cardew S."/>
            <person name="Jensie-Markopoulos S."/>
            <person name="Salva-Serra F."/>
            <person name="Jaen-Luchoro D."/>
            <person name="Karlsson R."/>
            <person name="Svensson-Stadler L."/>
            <person name="Chun J."/>
            <person name="Moore E."/>
        </authorList>
    </citation>
    <scope>NUCLEOTIDE SEQUENCE [LARGE SCALE GENOMIC DNA]</scope>
    <source>
        <strain evidence="2 3">CCUG 32756T</strain>
    </source>
</reference>
<sequence>MKSATNLKTQQDSRISKETSPSGERYPLFCDEKSLLCERVQGRILGVCNRSTHEAVKDLSRKAESTSPTPTLKPHKGDPNEQPRDLYPSPLQVCTF</sequence>
<protein>
    <submittedName>
        <fullName evidence="2">Uncharacterized protein</fullName>
    </submittedName>
</protein>